<protein>
    <submittedName>
        <fullName evidence="1">Uncharacterized protein</fullName>
    </submittedName>
</protein>
<reference evidence="1" key="1">
    <citation type="journal article" date="2015" name="Nature">
        <title>Complex archaea that bridge the gap between prokaryotes and eukaryotes.</title>
        <authorList>
            <person name="Spang A."/>
            <person name="Saw J.H."/>
            <person name="Jorgensen S.L."/>
            <person name="Zaremba-Niedzwiedzka K."/>
            <person name="Martijn J."/>
            <person name="Lind A.E."/>
            <person name="van Eijk R."/>
            <person name="Schleper C."/>
            <person name="Guy L."/>
            <person name="Ettema T.J."/>
        </authorList>
    </citation>
    <scope>NUCLEOTIDE SEQUENCE</scope>
</reference>
<organism evidence="1">
    <name type="scientific">marine sediment metagenome</name>
    <dbReference type="NCBI Taxonomy" id="412755"/>
    <lineage>
        <taxon>unclassified sequences</taxon>
        <taxon>metagenomes</taxon>
        <taxon>ecological metagenomes</taxon>
    </lineage>
</organism>
<sequence>MEQEAGISFTKKRAVEIAKGRAMKKNWGVRFDYIFPDSLNKTGIAVMAQCKKMITPKEEEV</sequence>
<dbReference type="EMBL" id="LAZR01041162">
    <property type="protein sequence ID" value="KKL12682.1"/>
    <property type="molecule type" value="Genomic_DNA"/>
</dbReference>
<proteinExistence type="predicted"/>
<name>A0A0F9BFR9_9ZZZZ</name>
<gene>
    <name evidence="1" type="ORF">LCGC14_2533320</name>
</gene>
<accession>A0A0F9BFR9</accession>
<evidence type="ECO:0000313" key="1">
    <source>
        <dbReference type="EMBL" id="KKL12682.1"/>
    </source>
</evidence>
<comment type="caution">
    <text evidence="1">The sequence shown here is derived from an EMBL/GenBank/DDBJ whole genome shotgun (WGS) entry which is preliminary data.</text>
</comment>
<dbReference type="AlphaFoldDB" id="A0A0F9BFR9"/>